<dbReference type="GO" id="GO:0051537">
    <property type="term" value="F:2 iron, 2 sulfur cluster binding"/>
    <property type="evidence" value="ECO:0007669"/>
    <property type="project" value="UniProtKB-KW"/>
</dbReference>
<keyword evidence="4" id="KW-0411">Iron-sulfur</keyword>
<evidence type="ECO:0000256" key="3">
    <source>
        <dbReference type="ARBA" id="ARBA00023004"/>
    </source>
</evidence>
<protein>
    <recommendedName>
        <fullName evidence="5">Rieske domain-containing protein</fullName>
    </recommendedName>
</protein>
<evidence type="ECO:0000256" key="1">
    <source>
        <dbReference type="ARBA" id="ARBA00022714"/>
    </source>
</evidence>
<dbReference type="Proteomes" id="UP000061603">
    <property type="component" value="Chromosome"/>
</dbReference>
<evidence type="ECO:0000256" key="2">
    <source>
        <dbReference type="ARBA" id="ARBA00022723"/>
    </source>
</evidence>
<dbReference type="KEGG" id="rbu:PG1C_04245"/>
<dbReference type="PROSITE" id="PS51296">
    <property type="entry name" value="RIESKE"/>
    <property type="match status" value="1"/>
</dbReference>
<keyword evidence="2" id="KW-0479">Metal-binding</keyword>
<keyword evidence="1" id="KW-0001">2Fe-2S</keyword>
<dbReference type="AlphaFoldDB" id="A0A0C5J827"/>
<keyword evidence="7" id="KW-1185">Reference proteome</keyword>
<dbReference type="RefSeq" id="WP_202636177.1">
    <property type="nucleotide sequence ID" value="NZ_CP010554.1"/>
</dbReference>
<dbReference type="PANTHER" id="PTHR21496:SF23">
    <property type="entry name" value="3-PHENYLPROPIONATE_CINNAMIC ACID DIOXYGENASE FERREDOXIN SUBUNIT"/>
    <property type="match status" value="1"/>
</dbReference>
<dbReference type="SUPFAM" id="SSF50022">
    <property type="entry name" value="ISP domain"/>
    <property type="match status" value="1"/>
</dbReference>
<dbReference type="InterPro" id="IPR036922">
    <property type="entry name" value="Rieske_2Fe-2S_sf"/>
</dbReference>
<evidence type="ECO:0000256" key="4">
    <source>
        <dbReference type="ARBA" id="ARBA00023014"/>
    </source>
</evidence>
<dbReference type="HOGENOM" id="CLU_055690_5_2_4"/>
<feature type="domain" description="Rieske" evidence="5">
    <location>
        <begin position="5"/>
        <end position="101"/>
    </location>
</feature>
<evidence type="ECO:0000313" key="7">
    <source>
        <dbReference type="Proteomes" id="UP000061603"/>
    </source>
</evidence>
<dbReference type="Gene3D" id="2.102.10.10">
    <property type="entry name" value="Rieske [2Fe-2S] iron-sulphur domain"/>
    <property type="match status" value="1"/>
</dbReference>
<dbReference type="PANTHER" id="PTHR21496">
    <property type="entry name" value="FERREDOXIN-RELATED"/>
    <property type="match status" value="1"/>
</dbReference>
<dbReference type="Pfam" id="PF00355">
    <property type="entry name" value="Rieske"/>
    <property type="match status" value="1"/>
</dbReference>
<gene>
    <name evidence="6" type="ORF">PG1C_04245</name>
</gene>
<sequence>MNTRVKVCKLGDIAPGEMKPVDVAGLKPIALFNLDGTHYATSNICTHNIAMLTDGYFEGEVVECPLHGGSFDIKTGEPLSFPCEIALQTYPVIVEGDEIYIEAEVEA</sequence>
<accession>A0A0C5J827</accession>
<dbReference type="GO" id="GO:0046872">
    <property type="term" value="F:metal ion binding"/>
    <property type="evidence" value="ECO:0007669"/>
    <property type="project" value="UniProtKB-KW"/>
</dbReference>
<organism evidence="6 7">
    <name type="scientific">Rugosibacter aromaticivorans</name>
    <dbReference type="NCBI Taxonomy" id="1565605"/>
    <lineage>
        <taxon>Bacteria</taxon>
        <taxon>Pseudomonadati</taxon>
        <taxon>Pseudomonadota</taxon>
        <taxon>Betaproteobacteria</taxon>
        <taxon>Nitrosomonadales</taxon>
        <taxon>Sterolibacteriaceae</taxon>
        <taxon>Rugosibacter</taxon>
    </lineage>
</organism>
<proteinExistence type="predicted"/>
<keyword evidence="3" id="KW-0408">Iron</keyword>
<dbReference type="InterPro" id="IPR017941">
    <property type="entry name" value="Rieske_2Fe-2S"/>
</dbReference>
<dbReference type="EMBL" id="CP010554">
    <property type="protein sequence ID" value="AJP47893.1"/>
    <property type="molecule type" value="Genomic_DNA"/>
</dbReference>
<dbReference type="STRING" id="1565605.PG1C_04245"/>
<evidence type="ECO:0000313" key="6">
    <source>
        <dbReference type="EMBL" id="AJP47893.1"/>
    </source>
</evidence>
<reference evidence="6 7" key="1">
    <citation type="journal article" date="2015" name="Genome Announc.">
        <title>Complete Genome Sequence of a Novel Bacterium within the Family Rhodocyclaceae That Degrades Polycyclic Aromatic Hydrocarbons.</title>
        <authorList>
            <person name="Singleton D.R."/>
            <person name="Dickey A.N."/>
            <person name="Scholl E.H."/>
            <person name="Wright F.A."/>
            <person name="Aitken M.D."/>
        </authorList>
    </citation>
    <scope>NUCLEOTIDE SEQUENCE [LARGE SCALE GENOMIC DNA]</scope>
    <source>
        <strain evidence="7">PG1-Ca6</strain>
    </source>
</reference>
<evidence type="ECO:0000259" key="5">
    <source>
        <dbReference type="PROSITE" id="PS51296"/>
    </source>
</evidence>
<dbReference type="CDD" id="cd03528">
    <property type="entry name" value="Rieske_RO_ferredoxin"/>
    <property type="match status" value="1"/>
</dbReference>
<name>A0A0C5J827_9PROT</name>